<comment type="subcellular location">
    <subcellularLocation>
        <location evidence="6">Cell membrane</location>
        <topology evidence="6">Multi-pass membrane protein</topology>
    </subcellularLocation>
    <subcellularLocation>
        <location evidence="1">Membrane</location>
        <topology evidence="1">Multi-pass membrane protein</topology>
    </subcellularLocation>
</comment>
<keyword evidence="4 6" id="KW-1133">Transmembrane helix</keyword>
<dbReference type="GO" id="GO:0022857">
    <property type="term" value="F:transmembrane transporter activity"/>
    <property type="evidence" value="ECO:0007669"/>
    <property type="project" value="UniProtKB-UniRule"/>
</dbReference>
<feature type="transmembrane region" description="Helical" evidence="6">
    <location>
        <begin position="359"/>
        <end position="386"/>
    </location>
</feature>
<feature type="transmembrane region" description="Helical" evidence="6">
    <location>
        <begin position="467"/>
        <end position="485"/>
    </location>
</feature>
<feature type="transmembrane region" description="Helical" evidence="6">
    <location>
        <begin position="170"/>
        <end position="188"/>
    </location>
</feature>
<evidence type="ECO:0000256" key="4">
    <source>
        <dbReference type="ARBA" id="ARBA00022989"/>
    </source>
</evidence>
<name>A0AAV6VDT8_9ARAC</name>
<dbReference type="AlphaFoldDB" id="A0AAV6VDT8"/>
<evidence type="ECO:0000313" key="8">
    <source>
        <dbReference type="Proteomes" id="UP000827092"/>
    </source>
</evidence>
<dbReference type="PANTHER" id="PTHR12385">
    <property type="entry name" value="CHOLINE TRANSPORTER-LIKE (SLC FAMILY 44)"/>
    <property type="match status" value="1"/>
</dbReference>
<evidence type="ECO:0000256" key="1">
    <source>
        <dbReference type="ARBA" id="ARBA00004141"/>
    </source>
</evidence>
<keyword evidence="3 6" id="KW-0812">Transmembrane</keyword>
<dbReference type="InterPro" id="IPR007603">
    <property type="entry name" value="Choline_transptr-like"/>
</dbReference>
<feature type="transmembrane region" description="Helical" evidence="6">
    <location>
        <begin position="323"/>
        <end position="347"/>
    </location>
</feature>
<dbReference type="PANTHER" id="PTHR12385:SF96">
    <property type="entry name" value="CHOLINE TRANSPORTER-LIKE PROTEIN"/>
    <property type="match status" value="1"/>
</dbReference>
<comment type="caution">
    <text evidence="7">The sequence shown here is derived from an EMBL/GenBank/DDBJ whole genome shotgun (WGS) entry which is preliminary data.</text>
</comment>
<keyword evidence="8" id="KW-1185">Reference proteome</keyword>
<evidence type="ECO:0000313" key="7">
    <source>
        <dbReference type="EMBL" id="KAG8194228.1"/>
    </source>
</evidence>
<accession>A0AAV6VDT8</accession>
<dbReference type="EMBL" id="JAFNEN010000106">
    <property type="protein sequence ID" value="KAG8194228.1"/>
    <property type="molecule type" value="Genomic_DNA"/>
</dbReference>
<comment type="similarity">
    <text evidence="2 6">Belongs to the CTL (choline transporter-like) family.</text>
</comment>
<gene>
    <name evidence="7" type="ORF">JTE90_024559</name>
</gene>
<evidence type="ECO:0000256" key="6">
    <source>
        <dbReference type="RuleBase" id="RU368066"/>
    </source>
</evidence>
<dbReference type="GO" id="GO:0005886">
    <property type="term" value="C:plasma membrane"/>
    <property type="evidence" value="ECO:0007669"/>
    <property type="project" value="UniProtKB-SubCell"/>
</dbReference>
<feature type="transmembrane region" description="Helical" evidence="6">
    <location>
        <begin position="194"/>
        <end position="216"/>
    </location>
</feature>
<comment type="function">
    <text evidence="6">Choline transporter.</text>
</comment>
<evidence type="ECO:0000256" key="3">
    <source>
        <dbReference type="ARBA" id="ARBA00022692"/>
    </source>
</evidence>
<dbReference type="Pfam" id="PF04515">
    <property type="entry name" value="Choline_transpo"/>
    <property type="match status" value="2"/>
</dbReference>
<dbReference type="Proteomes" id="UP000827092">
    <property type="component" value="Unassembled WGS sequence"/>
</dbReference>
<evidence type="ECO:0000256" key="2">
    <source>
        <dbReference type="ARBA" id="ARBA00007168"/>
    </source>
</evidence>
<feature type="transmembrane region" description="Helical" evidence="6">
    <location>
        <begin position="497"/>
        <end position="519"/>
    </location>
</feature>
<feature type="transmembrane region" description="Helical" evidence="6">
    <location>
        <begin position="40"/>
        <end position="61"/>
    </location>
</feature>
<proteinExistence type="inferred from homology"/>
<feature type="transmembrane region" description="Helical" evidence="6">
    <location>
        <begin position="242"/>
        <end position="264"/>
    </location>
</feature>
<organism evidence="7 8">
    <name type="scientific">Oedothorax gibbosus</name>
    <dbReference type="NCBI Taxonomy" id="931172"/>
    <lineage>
        <taxon>Eukaryota</taxon>
        <taxon>Metazoa</taxon>
        <taxon>Ecdysozoa</taxon>
        <taxon>Arthropoda</taxon>
        <taxon>Chelicerata</taxon>
        <taxon>Arachnida</taxon>
        <taxon>Araneae</taxon>
        <taxon>Araneomorphae</taxon>
        <taxon>Entelegynae</taxon>
        <taxon>Araneoidea</taxon>
        <taxon>Linyphiidae</taxon>
        <taxon>Erigoninae</taxon>
        <taxon>Oedothorax</taxon>
    </lineage>
</organism>
<evidence type="ECO:0000256" key="5">
    <source>
        <dbReference type="ARBA" id="ARBA00023136"/>
    </source>
</evidence>
<sequence>MGCCCVASSRVGSVKPKTRSFAESSEEFEGPVKERHCTDVLFLILLGIYILFLLVGVGVAFKRGDPRRLLYGYDDYGNICGVKNIKIGGANKSGVDYTGVRYLKISTTCTGTDCKMSKDCLKSCPPDYENTTLRRCLPSKVTQSTTKIFQSTLPFLEEMGSDISLCWREILLLCLISIGLSVVLLIVFRFCAAIVIWAVLIIVTIASIACTIYLWIMWNQKKKNLDGYEGPNKELKAKQVNYWLIAAIISTVFLVIYLLVIAFMRKKIKLVAALFEEAGKCIGAMPLILLQPLSKPLVDAQGKVTYPIETFFQVLRWLSLFGFLWMTQFVFACQNFVVAGAVATWYFTRDKHKLGNPIWKSLGILIGHHLGSAAYGSLIIAIMKAIRALFRMLQKYMDSQNQRCDIFWKIFQCCLSCFESYLKFLSKNAYIMIVIYGDGFCASARRAFATLTANILRIAAVDSIGDFILFIGKMGVTVSVAFIALEMLRDKEGLNYIWAPVAISSVFAFLVCHCFLSVYEMAIDTLLLCFCEDCQMNDGSSRPYFMSRSLMVFVESSRRDAAILSASSKRKMLD</sequence>
<protein>
    <recommendedName>
        <fullName evidence="6">Choline transporter-like protein</fullName>
    </recommendedName>
</protein>
<keyword evidence="5 6" id="KW-0472">Membrane</keyword>
<reference evidence="7 8" key="1">
    <citation type="journal article" date="2022" name="Nat. Ecol. Evol.">
        <title>A masculinizing supergene underlies an exaggerated male reproductive morph in a spider.</title>
        <authorList>
            <person name="Hendrickx F."/>
            <person name="De Corte Z."/>
            <person name="Sonet G."/>
            <person name="Van Belleghem S.M."/>
            <person name="Kostlbacher S."/>
            <person name="Vangestel C."/>
        </authorList>
    </citation>
    <scope>NUCLEOTIDE SEQUENCE [LARGE SCALE GENOMIC DNA]</scope>
    <source>
        <strain evidence="7">W744_W776</strain>
    </source>
</reference>